<dbReference type="AlphaFoldDB" id="A0A317X158"/>
<feature type="domain" description="Metallo-beta-lactamase" evidence="5">
    <location>
        <begin position="47"/>
        <end position="143"/>
    </location>
</feature>
<dbReference type="PANTHER" id="PTHR42978">
    <property type="entry name" value="QUORUM-QUENCHING LACTONASE YTNP-RELATED-RELATED"/>
    <property type="match status" value="1"/>
</dbReference>
<gene>
    <name evidence="6" type="ORF">BO70DRAFT_357416</name>
</gene>
<keyword evidence="7" id="KW-1185">Reference proteome</keyword>
<protein>
    <recommendedName>
        <fullName evidence="5">Metallo-beta-lactamase domain-containing protein</fullName>
    </recommendedName>
</protein>
<dbReference type="RefSeq" id="XP_025404022.1">
    <property type="nucleotide sequence ID" value="XM_025542033.1"/>
</dbReference>
<keyword evidence="3" id="KW-0378">Hydrolase</keyword>
<name>A0A317X158_9EURO</name>
<evidence type="ECO:0000313" key="7">
    <source>
        <dbReference type="Proteomes" id="UP000247233"/>
    </source>
</evidence>
<comment type="similarity">
    <text evidence="1">Belongs to the metallo-beta-lactamase superfamily.</text>
</comment>
<dbReference type="EMBL" id="MSFL01000001">
    <property type="protein sequence ID" value="PWY92283.1"/>
    <property type="molecule type" value="Genomic_DNA"/>
</dbReference>
<sequence length="359" mass="39147">MTSSIIIPPSTSTVDVSIIDTTSTIHFPTSIFVAPEINGVKSQTAKSYAFLIEHKPTGRRLVFDLGVRKDYQNLAKPIYDSLIGSGVFTLDVQKNVADILTENGVELDTIDAIIWSHTHFDHVGDPSTFPSSTSLIVGPGVPASVLPAYPINPSGELLDSDFSGRPLVEIQRAQFDTTIGGYKAHDFFHDGSFYLLDVPGHSIGHMCGLARTISDGKDTFILMGADTVHHAGQLRPSHGVPLPEQIAPSPYGGSIACPGEIFEAIHPAPEKYRTSPFYRINVDENGRSVANDPVEAEHSVDHMKEFDALDNVLVAFAHDSCLEGVVETFPLKANGWKAAGWKELSRWRFLSDWKVEASH</sequence>
<evidence type="ECO:0000256" key="4">
    <source>
        <dbReference type="ARBA" id="ARBA00022833"/>
    </source>
</evidence>
<accession>A0A317X158</accession>
<comment type="caution">
    <text evidence="6">The sequence shown here is derived from an EMBL/GenBank/DDBJ whole genome shotgun (WGS) entry which is preliminary data.</text>
</comment>
<evidence type="ECO:0000313" key="6">
    <source>
        <dbReference type="EMBL" id="PWY92283.1"/>
    </source>
</evidence>
<dbReference type="VEuPathDB" id="FungiDB:BO70DRAFT_357416"/>
<dbReference type="InterPro" id="IPR051013">
    <property type="entry name" value="MBL_superfamily_lactonases"/>
</dbReference>
<evidence type="ECO:0000256" key="2">
    <source>
        <dbReference type="ARBA" id="ARBA00022723"/>
    </source>
</evidence>
<organism evidence="6 7">
    <name type="scientific">Aspergillus heteromorphus CBS 117.55</name>
    <dbReference type="NCBI Taxonomy" id="1448321"/>
    <lineage>
        <taxon>Eukaryota</taxon>
        <taxon>Fungi</taxon>
        <taxon>Dikarya</taxon>
        <taxon>Ascomycota</taxon>
        <taxon>Pezizomycotina</taxon>
        <taxon>Eurotiomycetes</taxon>
        <taxon>Eurotiomycetidae</taxon>
        <taxon>Eurotiales</taxon>
        <taxon>Aspergillaceae</taxon>
        <taxon>Aspergillus</taxon>
        <taxon>Aspergillus subgen. Circumdati</taxon>
    </lineage>
</organism>
<dbReference type="GO" id="GO:0046872">
    <property type="term" value="F:metal ion binding"/>
    <property type="evidence" value="ECO:0007669"/>
    <property type="project" value="UniProtKB-KW"/>
</dbReference>
<evidence type="ECO:0000259" key="5">
    <source>
        <dbReference type="Pfam" id="PF00753"/>
    </source>
</evidence>
<dbReference type="PANTHER" id="PTHR42978:SF5">
    <property type="entry name" value="METALLO-BETA-LACTAMASE DOMAIN-CONTAINING PROTEIN"/>
    <property type="match status" value="1"/>
</dbReference>
<dbReference type="GO" id="GO:0016787">
    <property type="term" value="F:hydrolase activity"/>
    <property type="evidence" value="ECO:0007669"/>
    <property type="project" value="UniProtKB-KW"/>
</dbReference>
<proteinExistence type="inferred from homology"/>
<dbReference type="SUPFAM" id="SSF56281">
    <property type="entry name" value="Metallo-hydrolase/oxidoreductase"/>
    <property type="match status" value="1"/>
</dbReference>
<dbReference type="Pfam" id="PF00753">
    <property type="entry name" value="Lactamase_B"/>
    <property type="match status" value="1"/>
</dbReference>
<dbReference type="GeneID" id="37064270"/>
<dbReference type="InterPro" id="IPR036866">
    <property type="entry name" value="RibonucZ/Hydroxyglut_hydro"/>
</dbReference>
<keyword evidence="2" id="KW-0479">Metal-binding</keyword>
<dbReference type="STRING" id="1448321.A0A317X158"/>
<dbReference type="InterPro" id="IPR001279">
    <property type="entry name" value="Metallo-B-lactamas"/>
</dbReference>
<reference evidence="6 7" key="1">
    <citation type="submission" date="2016-12" db="EMBL/GenBank/DDBJ databases">
        <title>The genomes of Aspergillus section Nigri reveals drivers in fungal speciation.</title>
        <authorList>
            <consortium name="DOE Joint Genome Institute"/>
            <person name="Vesth T.C."/>
            <person name="Nybo J."/>
            <person name="Theobald S."/>
            <person name="Brandl J."/>
            <person name="Frisvad J.C."/>
            <person name="Nielsen K.F."/>
            <person name="Lyhne E.K."/>
            <person name="Kogle M.E."/>
            <person name="Kuo A."/>
            <person name="Riley R."/>
            <person name="Clum A."/>
            <person name="Nolan M."/>
            <person name="Lipzen A."/>
            <person name="Salamov A."/>
            <person name="Henrissat B."/>
            <person name="Wiebenga A."/>
            <person name="De Vries R.P."/>
            <person name="Grigoriev I.V."/>
            <person name="Mortensen U.H."/>
            <person name="Andersen M.R."/>
            <person name="Baker S.E."/>
        </authorList>
    </citation>
    <scope>NUCLEOTIDE SEQUENCE [LARGE SCALE GENOMIC DNA]</scope>
    <source>
        <strain evidence="6 7">CBS 117.55</strain>
    </source>
</reference>
<dbReference type="CDD" id="cd07730">
    <property type="entry name" value="metallo-hydrolase-like_MBL-fold"/>
    <property type="match status" value="1"/>
</dbReference>
<evidence type="ECO:0000256" key="3">
    <source>
        <dbReference type="ARBA" id="ARBA00022801"/>
    </source>
</evidence>
<keyword evidence="4" id="KW-0862">Zinc</keyword>
<dbReference type="Proteomes" id="UP000247233">
    <property type="component" value="Unassembled WGS sequence"/>
</dbReference>
<dbReference type="OrthoDB" id="10250730at2759"/>
<evidence type="ECO:0000256" key="1">
    <source>
        <dbReference type="ARBA" id="ARBA00007749"/>
    </source>
</evidence>
<dbReference type="Gene3D" id="3.60.15.10">
    <property type="entry name" value="Ribonuclease Z/Hydroxyacylglutathione hydrolase-like"/>
    <property type="match status" value="1"/>
</dbReference>